<organism evidence="1 2">
    <name type="scientific">Arthrobotrys conoides</name>
    <dbReference type="NCBI Taxonomy" id="74498"/>
    <lineage>
        <taxon>Eukaryota</taxon>
        <taxon>Fungi</taxon>
        <taxon>Dikarya</taxon>
        <taxon>Ascomycota</taxon>
        <taxon>Pezizomycotina</taxon>
        <taxon>Orbiliomycetes</taxon>
        <taxon>Orbiliales</taxon>
        <taxon>Orbiliaceae</taxon>
        <taxon>Arthrobotrys</taxon>
    </lineage>
</organism>
<proteinExistence type="predicted"/>
<evidence type="ECO:0000313" key="2">
    <source>
        <dbReference type="Proteomes" id="UP001307849"/>
    </source>
</evidence>
<reference evidence="1 2" key="1">
    <citation type="submission" date="2019-10" db="EMBL/GenBank/DDBJ databases">
        <authorList>
            <person name="Palmer J.M."/>
        </authorList>
    </citation>
    <scope>NUCLEOTIDE SEQUENCE [LARGE SCALE GENOMIC DNA]</scope>
    <source>
        <strain evidence="1 2">TWF506</strain>
    </source>
</reference>
<dbReference type="AlphaFoldDB" id="A0AAN8NBX6"/>
<protein>
    <submittedName>
        <fullName evidence="1">Uncharacterized protein</fullName>
    </submittedName>
</protein>
<sequence>MATEMDLPKQLDEEQNILLMGKIYGWVLEDDMERYNSVKELKRYDALEDGHLF</sequence>
<evidence type="ECO:0000313" key="1">
    <source>
        <dbReference type="EMBL" id="KAK6512977.1"/>
    </source>
</evidence>
<comment type="caution">
    <text evidence="1">The sequence shown here is derived from an EMBL/GenBank/DDBJ whole genome shotgun (WGS) entry which is preliminary data.</text>
</comment>
<dbReference type="EMBL" id="JAVHJM010000006">
    <property type="protein sequence ID" value="KAK6512977.1"/>
    <property type="molecule type" value="Genomic_DNA"/>
</dbReference>
<accession>A0AAN8NBX6</accession>
<name>A0AAN8NBX6_9PEZI</name>
<keyword evidence="2" id="KW-1185">Reference proteome</keyword>
<gene>
    <name evidence="1" type="ORF">TWF506_009139</name>
</gene>
<dbReference type="Proteomes" id="UP001307849">
    <property type="component" value="Unassembled WGS sequence"/>
</dbReference>